<reference evidence="1" key="4">
    <citation type="submission" date="2019-03" db="UniProtKB">
        <authorList>
            <consortium name="EnsemblPlants"/>
        </authorList>
    </citation>
    <scope>IDENTIFICATION</scope>
</reference>
<dbReference type="STRING" id="200361.A0A453F706"/>
<reference evidence="1" key="5">
    <citation type="journal article" date="2021" name="G3 (Bethesda)">
        <title>Aegilops tauschii genome assembly Aet v5.0 features greater sequence contiguity and improved annotation.</title>
        <authorList>
            <person name="Wang L."/>
            <person name="Zhu T."/>
            <person name="Rodriguez J.C."/>
            <person name="Deal K.R."/>
            <person name="Dubcovsky J."/>
            <person name="McGuire P.E."/>
            <person name="Lux T."/>
            <person name="Spannagl M."/>
            <person name="Mayer K.F.X."/>
            <person name="Baldrich P."/>
            <person name="Meyers B.C."/>
            <person name="Huo N."/>
            <person name="Gu Y.Q."/>
            <person name="Zhou H."/>
            <person name="Devos K.M."/>
            <person name="Bennetzen J.L."/>
            <person name="Unver T."/>
            <person name="Budak H."/>
            <person name="Gulick P.J."/>
            <person name="Galiba G."/>
            <person name="Kalapos B."/>
            <person name="Nelson D.R."/>
            <person name="Li P."/>
            <person name="You F.M."/>
            <person name="Luo M.C."/>
            <person name="Dvorak J."/>
        </authorList>
    </citation>
    <scope>NUCLEOTIDE SEQUENCE [LARGE SCALE GENOMIC DNA]</scope>
    <source>
        <strain evidence="1">cv. AL8/78</strain>
    </source>
</reference>
<protein>
    <recommendedName>
        <fullName evidence="3">Reverse transcriptase domain-containing protein</fullName>
    </recommendedName>
</protein>
<reference evidence="1" key="3">
    <citation type="journal article" date="2017" name="Nature">
        <title>Genome sequence of the progenitor of the wheat D genome Aegilops tauschii.</title>
        <authorList>
            <person name="Luo M.C."/>
            <person name="Gu Y.Q."/>
            <person name="Puiu D."/>
            <person name="Wang H."/>
            <person name="Twardziok S.O."/>
            <person name="Deal K.R."/>
            <person name="Huo N."/>
            <person name="Zhu T."/>
            <person name="Wang L."/>
            <person name="Wang Y."/>
            <person name="McGuire P.E."/>
            <person name="Liu S."/>
            <person name="Long H."/>
            <person name="Ramasamy R.K."/>
            <person name="Rodriguez J.C."/>
            <person name="Van S.L."/>
            <person name="Yuan L."/>
            <person name="Wang Z."/>
            <person name="Xia Z."/>
            <person name="Xiao L."/>
            <person name="Anderson O.D."/>
            <person name="Ouyang S."/>
            <person name="Liang Y."/>
            <person name="Zimin A.V."/>
            <person name="Pertea G."/>
            <person name="Qi P."/>
            <person name="Bennetzen J.L."/>
            <person name="Dai X."/>
            <person name="Dawson M.W."/>
            <person name="Muller H.G."/>
            <person name="Kugler K."/>
            <person name="Rivarola-Duarte L."/>
            <person name="Spannagl M."/>
            <person name="Mayer K.F.X."/>
            <person name="Lu F.H."/>
            <person name="Bevan M.W."/>
            <person name="Leroy P."/>
            <person name="Li P."/>
            <person name="You F.M."/>
            <person name="Sun Q."/>
            <person name="Liu Z."/>
            <person name="Lyons E."/>
            <person name="Wicker T."/>
            <person name="Salzberg S.L."/>
            <person name="Devos K.M."/>
            <person name="Dvorak J."/>
        </authorList>
    </citation>
    <scope>NUCLEOTIDE SEQUENCE [LARGE SCALE GENOMIC DNA]</scope>
    <source>
        <strain evidence="1">cv. AL8/78</strain>
    </source>
</reference>
<dbReference type="Proteomes" id="UP000015105">
    <property type="component" value="Chromosome 3D"/>
</dbReference>
<reference evidence="2" key="1">
    <citation type="journal article" date="2014" name="Science">
        <title>Ancient hybridizations among the ancestral genomes of bread wheat.</title>
        <authorList>
            <consortium name="International Wheat Genome Sequencing Consortium,"/>
            <person name="Marcussen T."/>
            <person name="Sandve S.R."/>
            <person name="Heier L."/>
            <person name="Spannagl M."/>
            <person name="Pfeifer M."/>
            <person name="Jakobsen K.S."/>
            <person name="Wulff B.B."/>
            <person name="Steuernagel B."/>
            <person name="Mayer K.F."/>
            <person name="Olsen O.A."/>
        </authorList>
    </citation>
    <scope>NUCLEOTIDE SEQUENCE [LARGE SCALE GENOMIC DNA]</scope>
    <source>
        <strain evidence="2">cv. AL8/78</strain>
    </source>
</reference>
<organism evidence="1 2">
    <name type="scientific">Aegilops tauschii subsp. strangulata</name>
    <name type="common">Goatgrass</name>
    <dbReference type="NCBI Taxonomy" id="200361"/>
    <lineage>
        <taxon>Eukaryota</taxon>
        <taxon>Viridiplantae</taxon>
        <taxon>Streptophyta</taxon>
        <taxon>Embryophyta</taxon>
        <taxon>Tracheophyta</taxon>
        <taxon>Spermatophyta</taxon>
        <taxon>Magnoliopsida</taxon>
        <taxon>Liliopsida</taxon>
        <taxon>Poales</taxon>
        <taxon>Poaceae</taxon>
        <taxon>BOP clade</taxon>
        <taxon>Pooideae</taxon>
        <taxon>Triticodae</taxon>
        <taxon>Triticeae</taxon>
        <taxon>Triticinae</taxon>
        <taxon>Aegilops</taxon>
    </lineage>
</organism>
<reference evidence="2" key="2">
    <citation type="journal article" date="2017" name="Nat. Plants">
        <title>The Aegilops tauschii genome reveals multiple impacts of transposons.</title>
        <authorList>
            <person name="Zhao G."/>
            <person name="Zou C."/>
            <person name="Li K."/>
            <person name="Wang K."/>
            <person name="Li T."/>
            <person name="Gao L."/>
            <person name="Zhang X."/>
            <person name="Wang H."/>
            <person name="Yang Z."/>
            <person name="Liu X."/>
            <person name="Jiang W."/>
            <person name="Mao L."/>
            <person name="Kong X."/>
            <person name="Jiao Y."/>
            <person name="Jia J."/>
        </authorList>
    </citation>
    <scope>NUCLEOTIDE SEQUENCE [LARGE SCALE GENOMIC DNA]</scope>
    <source>
        <strain evidence="2">cv. AL8/78</strain>
    </source>
</reference>
<dbReference type="Gramene" id="AET3Gv20593100.1">
    <property type="protein sequence ID" value="AET3Gv20593100.1"/>
    <property type="gene ID" value="AET3Gv20593100"/>
</dbReference>
<name>A0A453F706_AEGTS</name>
<evidence type="ECO:0000313" key="1">
    <source>
        <dbReference type="EnsemblPlants" id="AET3Gv20593100.1"/>
    </source>
</evidence>
<dbReference type="AlphaFoldDB" id="A0A453F706"/>
<accession>A0A453F706</accession>
<evidence type="ECO:0000313" key="2">
    <source>
        <dbReference type="Proteomes" id="UP000015105"/>
    </source>
</evidence>
<proteinExistence type="predicted"/>
<sequence>MPEIRGGGLDNPFSEEEVWEAIKASPAEKAPGPDGFIGVFFRSCWQTIKHDIMKVFHQFYCIAGDNLATLNSALVVLIPKKDGVATVSDYMPIS</sequence>
<evidence type="ECO:0008006" key="3">
    <source>
        <dbReference type="Google" id="ProtNLM"/>
    </source>
</evidence>
<dbReference type="EnsemblPlants" id="AET3Gv20593100.1">
    <property type="protein sequence ID" value="AET3Gv20593100.1"/>
    <property type="gene ID" value="AET3Gv20593100"/>
</dbReference>
<keyword evidence="2" id="KW-1185">Reference proteome</keyword>